<reference evidence="7" key="2">
    <citation type="submission" date="2016-01" db="EMBL/GenBank/DDBJ databases">
        <title>Six Aerococcus type strain genome sequencing and assembly using PacBio and Illumina Hiseq.</title>
        <authorList>
            <person name="Carkaci D."/>
            <person name="Dargis R."/>
            <person name="Nielsen X.C."/>
            <person name="Skovgaard O."/>
            <person name="Fuursted K."/>
            <person name="Christensen J.J."/>
        </authorList>
    </citation>
    <scope>NUCLEOTIDE SEQUENCE [LARGE SCALE GENOMIC DNA]</scope>
    <source>
        <strain evidence="7">CCUG42038B</strain>
    </source>
</reference>
<name>A0A0X8FJS9_9LACT</name>
<dbReference type="GO" id="GO:0005886">
    <property type="term" value="C:plasma membrane"/>
    <property type="evidence" value="ECO:0007669"/>
    <property type="project" value="UniProtKB-SubCell"/>
</dbReference>
<accession>A0A0X8FJS9</accession>
<evidence type="ECO:0000313" key="7">
    <source>
        <dbReference type="Proteomes" id="UP000062260"/>
    </source>
</evidence>
<dbReference type="OrthoDB" id="9793824at2"/>
<keyword evidence="4" id="KW-1133">Transmembrane helix</keyword>
<sequence>MFRPKSKKAGSPDYPAPELNQSLYAGQLEAEITAAKADRQDQVKSLDLQALLAVARQNFKRPLTTAFSRQMYAGFWSRLWAFLLDMAIVASINQLVIGLVSIVWPHILTTAWLTYLVYQLLLISYFSLASYWTNGQSIGKALFKIQLVHDEYRQLPFSMCLVRDGLGKMILTHLPILAVVVIFTPNRRNYMDFFTDTTTINLKQIAFLYENI</sequence>
<evidence type="ECO:0000256" key="2">
    <source>
        <dbReference type="ARBA" id="ARBA00022475"/>
    </source>
</evidence>
<keyword evidence="2" id="KW-1003">Cell membrane</keyword>
<evidence type="ECO:0000256" key="1">
    <source>
        <dbReference type="ARBA" id="ARBA00004651"/>
    </source>
</evidence>
<dbReference type="PANTHER" id="PTHR36115">
    <property type="entry name" value="PROLINE-RICH ANTIGEN HOMOLOG-RELATED"/>
    <property type="match status" value="1"/>
</dbReference>
<comment type="subcellular location">
    <subcellularLocation>
        <location evidence="1">Cell membrane</location>
        <topology evidence="1">Multi-pass membrane protein</topology>
    </subcellularLocation>
</comment>
<proteinExistence type="predicted"/>
<protein>
    <submittedName>
        <fullName evidence="6">Uncharacterized protein</fullName>
    </submittedName>
</protein>
<dbReference type="STRING" id="128944.AWM75_00265"/>
<evidence type="ECO:0000313" key="6">
    <source>
        <dbReference type="EMBL" id="AMB98517.1"/>
    </source>
</evidence>
<organism evidence="6 7">
    <name type="scientific">Aerococcus urinaehominis</name>
    <dbReference type="NCBI Taxonomy" id="128944"/>
    <lineage>
        <taxon>Bacteria</taxon>
        <taxon>Bacillati</taxon>
        <taxon>Bacillota</taxon>
        <taxon>Bacilli</taxon>
        <taxon>Lactobacillales</taxon>
        <taxon>Aerococcaceae</taxon>
        <taxon>Aerococcus</taxon>
    </lineage>
</organism>
<reference evidence="6 7" key="1">
    <citation type="journal article" date="2016" name="Genome Announc.">
        <title>Complete Genome Sequences of Aerococcus christensenii CCUG 28831T, Aerococcus sanguinicola CCUG 43001T, Aerococcus urinae CCUG 36881T, Aerococcus urinaeequi CCUG 28094T, Aerococcus urinaehominis CCUG 42038 BT, and Aerococcus viridans CCUG 4311T.</title>
        <authorList>
            <person name="Carkaci D."/>
            <person name="Dargis R."/>
            <person name="Nielsen X.C."/>
            <person name="Skovgaard O."/>
            <person name="Fuursted K."/>
            <person name="Christensen J.J."/>
        </authorList>
    </citation>
    <scope>NUCLEOTIDE SEQUENCE [LARGE SCALE GENOMIC DNA]</scope>
    <source>
        <strain evidence="6 7">CCUG42038B</strain>
    </source>
</reference>
<dbReference type="InterPro" id="IPR010432">
    <property type="entry name" value="RDD"/>
</dbReference>
<dbReference type="RefSeq" id="WP_067977176.1">
    <property type="nucleotide sequence ID" value="NZ_CP014163.1"/>
</dbReference>
<dbReference type="KEGG" id="auh:AWM75_00265"/>
<evidence type="ECO:0000256" key="4">
    <source>
        <dbReference type="ARBA" id="ARBA00022989"/>
    </source>
</evidence>
<dbReference type="AlphaFoldDB" id="A0A0X8FJS9"/>
<dbReference type="Pfam" id="PF06271">
    <property type="entry name" value="RDD"/>
    <property type="match status" value="1"/>
</dbReference>
<dbReference type="Proteomes" id="UP000062260">
    <property type="component" value="Chromosome"/>
</dbReference>
<dbReference type="InterPro" id="IPR051791">
    <property type="entry name" value="Pra-immunoreactive"/>
</dbReference>
<keyword evidence="3" id="KW-0812">Transmembrane</keyword>
<gene>
    <name evidence="6" type="ORF">AWM75_00265</name>
</gene>
<keyword evidence="7" id="KW-1185">Reference proteome</keyword>
<evidence type="ECO:0000256" key="5">
    <source>
        <dbReference type="ARBA" id="ARBA00023136"/>
    </source>
</evidence>
<keyword evidence="5" id="KW-0472">Membrane</keyword>
<dbReference type="PANTHER" id="PTHR36115:SF9">
    <property type="entry name" value="LMO1584 PROTEIN"/>
    <property type="match status" value="1"/>
</dbReference>
<evidence type="ECO:0000256" key="3">
    <source>
        <dbReference type="ARBA" id="ARBA00022692"/>
    </source>
</evidence>
<dbReference type="EMBL" id="CP014163">
    <property type="protein sequence ID" value="AMB98517.1"/>
    <property type="molecule type" value="Genomic_DNA"/>
</dbReference>